<sequence>MKPHRLRGIASEKAFEAQYYELIDDEKYSLVLPTLDTGWDFMIASTGIKIQVKRHSPCDKKYNPFNLDLRRKRNNGTGNYTGTEFDYLAIHDTDAGEFIITHVSNLMKGGKMKQSVGIRSLKNEGFKILCGV</sequence>
<protein>
    <submittedName>
        <fullName evidence="1">Uncharacterized protein</fullName>
    </submittedName>
</protein>
<reference evidence="2" key="1">
    <citation type="submission" date="2018-05" db="EMBL/GenBank/DDBJ databases">
        <authorList>
            <person name="You S."/>
        </authorList>
    </citation>
    <scope>NUCLEOTIDE SEQUENCE [LARGE SCALE GENOMIC DNA]</scope>
</reference>
<dbReference type="GeneID" id="55001934"/>
<name>A0A385EFH3_9CAUD</name>
<evidence type="ECO:0000313" key="1">
    <source>
        <dbReference type="EMBL" id="AXQ70553.1"/>
    </source>
</evidence>
<dbReference type="Gene3D" id="3.40.1350.10">
    <property type="match status" value="1"/>
</dbReference>
<dbReference type="Proteomes" id="UP000257648">
    <property type="component" value="Segment"/>
</dbReference>
<evidence type="ECO:0000313" key="2">
    <source>
        <dbReference type="Proteomes" id="UP000257648"/>
    </source>
</evidence>
<organism evidence="1 2">
    <name type="scientific">Synechococcus phage S-T4</name>
    <dbReference type="NCBI Taxonomy" id="2268578"/>
    <lineage>
        <taxon>Viruses</taxon>
        <taxon>Duplodnaviria</taxon>
        <taxon>Heunggongvirae</taxon>
        <taxon>Uroviricota</taxon>
        <taxon>Caudoviricetes</taxon>
        <taxon>Pantevenvirales</taxon>
        <taxon>Kyanoviridae</taxon>
        <taxon>Tamkungvirus</taxon>
        <taxon>Tamkungvirus ST4</taxon>
    </lineage>
</organism>
<dbReference type="InterPro" id="IPR011856">
    <property type="entry name" value="tRNA_endonuc-like_dom_sf"/>
</dbReference>
<keyword evidence="2" id="KW-1185">Reference proteome</keyword>
<proteinExistence type="predicted"/>
<dbReference type="KEGG" id="vg:55001934"/>
<accession>A0A385EFH3</accession>
<dbReference type="RefSeq" id="YP_009810912.1">
    <property type="nucleotide sequence ID" value="NC_048049.1"/>
</dbReference>
<dbReference type="EMBL" id="MH412654">
    <property type="protein sequence ID" value="AXQ70553.1"/>
    <property type="molecule type" value="Genomic_DNA"/>
</dbReference>
<dbReference type="GO" id="GO:0003676">
    <property type="term" value="F:nucleic acid binding"/>
    <property type="evidence" value="ECO:0007669"/>
    <property type="project" value="InterPro"/>
</dbReference>